<evidence type="ECO:0000313" key="1">
    <source>
        <dbReference type="EMBL" id="TMR29379.1"/>
    </source>
</evidence>
<feature type="non-terminal residue" evidence="1">
    <location>
        <position position="1"/>
    </location>
</feature>
<accession>A0A5S4G960</accession>
<gene>
    <name evidence="1" type="ORF">ETD96_35720</name>
</gene>
<evidence type="ECO:0000313" key="2">
    <source>
        <dbReference type="Proteomes" id="UP000305238"/>
    </source>
</evidence>
<sequence>SRSRTFLGIYLNDHLAAAAGGVGLARRFAQSHRDSEDAERFRRLADDIAADRGALLAILKSLGLPARRYKSLAVWTAEKAGRLKLNGGLLRRSPLSDVVELEALVLAVQGKSAGWQTLLTIADQEPRLDTERLRTLQARANAQLAVLEPLRTAAVKDAFREVGAAESAAGS</sequence>
<dbReference type="OrthoDB" id="5504890at2"/>
<keyword evidence="2" id="KW-1185">Reference proteome</keyword>
<proteinExistence type="predicted"/>
<organism evidence="1 2">
    <name type="scientific">Actinomadura geliboluensis</name>
    <dbReference type="NCBI Taxonomy" id="882440"/>
    <lineage>
        <taxon>Bacteria</taxon>
        <taxon>Bacillati</taxon>
        <taxon>Actinomycetota</taxon>
        <taxon>Actinomycetes</taxon>
        <taxon>Streptosporangiales</taxon>
        <taxon>Thermomonosporaceae</taxon>
        <taxon>Actinomadura</taxon>
    </lineage>
</organism>
<comment type="caution">
    <text evidence="1">The sequence shown here is derived from an EMBL/GenBank/DDBJ whole genome shotgun (WGS) entry which is preliminary data.</text>
</comment>
<dbReference type="AlphaFoldDB" id="A0A5S4G960"/>
<reference evidence="1 2" key="1">
    <citation type="submission" date="2019-05" db="EMBL/GenBank/DDBJ databases">
        <title>Draft genome sequence of Actinomadura geliboluensis A8036.</title>
        <authorList>
            <person name="Saricaoglu S."/>
            <person name="Isik K."/>
        </authorList>
    </citation>
    <scope>NUCLEOTIDE SEQUENCE [LARGE SCALE GENOMIC DNA]</scope>
    <source>
        <strain evidence="1 2">A8036</strain>
    </source>
</reference>
<dbReference type="RefSeq" id="WP_138640890.1">
    <property type="nucleotide sequence ID" value="NZ_VCKZ01000385.1"/>
</dbReference>
<dbReference type="Proteomes" id="UP000305238">
    <property type="component" value="Unassembled WGS sequence"/>
</dbReference>
<protein>
    <submittedName>
        <fullName evidence="1">Uncharacterized protein</fullName>
    </submittedName>
</protein>
<name>A0A5S4G960_9ACTN</name>
<dbReference type="EMBL" id="VCKZ01000385">
    <property type="protein sequence ID" value="TMR29379.1"/>
    <property type="molecule type" value="Genomic_DNA"/>
</dbReference>